<dbReference type="Pfam" id="PF00694">
    <property type="entry name" value="Aconitase_C"/>
    <property type="match status" value="1"/>
</dbReference>
<dbReference type="NCBIfam" id="TIGR02087">
    <property type="entry name" value="LEUD_arch"/>
    <property type="match status" value="1"/>
</dbReference>
<comment type="caution">
    <text evidence="4">The sequence shown here is derived from an EMBL/GenBank/DDBJ whole genome shotgun (WGS) entry which is preliminary data.</text>
</comment>
<dbReference type="Proteomes" id="UP000886069">
    <property type="component" value="Unassembled WGS sequence"/>
</dbReference>
<dbReference type="EMBL" id="DSEC01000069">
    <property type="protein sequence ID" value="HER43018.1"/>
    <property type="molecule type" value="Genomic_DNA"/>
</dbReference>
<dbReference type="InterPro" id="IPR000573">
    <property type="entry name" value="AconitaseA/IPMdHydase_ssu_swvl"/>
</dbReference>
<dbReference type="InterPro" id="IPR050075">
    <property type="entry name" value="LeuD"/>
</dbReference>
<evidence type="ECO:0000313" key="4">
    <source>
        <dbReference type="EMBL" id="HER43018.1"/>
    </source>
</evidence>
<organism evidence="4">
    <name type="scientific">Eiseniibacteriota bacterium</name>
    <dbReference type="NCBI Taxonomy" id="2212470"/>
    <lineage>
        <taxon>Bacteria</taxon>
        <taxon>Candidatus Eiseniibacteriota</taxon>
    </lineage>
</organism>
<accession>A0A7V2ATK2</accession>
<comment type="similarity">
    <text evidence="1">Belongs to the LeuD family. LeuD type 2 subfamily.</text>
</comment>
<evidence type="ECO:0000256" key="2">
    <source>
        <dbReference type="ARBA" id="ARBA00023239"/>
    </source>
</evidence>
<keyword evidence="2" id="KW-0456">Lyase</keyword>
<feature type="domain" description="Aconitase A/isopropylmalate dehydratase small subunit swivel" evidence="3">
    <location>
        <begin position="34"/>
        <end position="109"/>
    </location>
</feature>
<dbReference type="Gene3D" id="3.20.19.10">
    <property type="entry name" value="Aconitase, domain 4"/>
    <property type="match status" value="1"/>
</dbReference>
<dbReference type="InterPro" id="IPR011827">
    <property type="entry name" value="LeuD_type2/HacB/DmdB"/>
</dbReference>
<dbReference type="SUPFAM" id="SSF52016">
    <property type="entry name" value="LeuD/IlvD-like"/>
    <property type="match status" value="1"/>
</dbReference>
<protein>
    <submittedName>
        <fullName evidence="4">3-isopropylmalate dehydratase</fullName>
    </submittedName>
</protein>
<proteinExistence type="inferred from homology"/>
<reference evidence="4" key="1">
    <citation type="journal article" date="2020" name="mSystems">
        <title>Genome- and Community-Level Interaction Insights into Carbon Utilization and Element Cycling Functions of Hydrothermarchaeota in Hydrothermal Sediment.</title>
        <authorList>
            <person name="Zhou Z."/>
            <person name="Liu Y."/>
            <person name="Xu W."/>
            <person name="Pan J."/>
            <person name="Luo Z.H."/>
            <person name="Li M."/>
        </authorList>
    </citation>
    <scope>NUCLEOTIDE SEQUENCE [LARGE SCALE GENOMIC DNA]</scope>
    <source>
        <strain evidence="4">SpSt-1233</strain>
    </source>
</reference>
<evidence type="ECO:0000256" key="1">
    <source>
        <dbReference type="ARBA" id="ARBA00009869"/>
    </source>
</evidence>
<dbReference type="AlphaFoldDB" id="A0A7V2ATK2"/>
<evidence type="ECO:0000259" key="3">
    <source>
        <dbReference type="Pfam" id="PF00694"/>
    </source>
</evidence>
<dbReference type="PANTHER" id="PTHR43345">
    <property type="entry name" value="3-ISOPROPYLMALATE DEHYDRATASE SMALL SUBUNIT 2-RELATED-RELATED"/>
    <property type="match status" value="1"/>
</dbReference>
<name>A0A7V2ATK2_UNCEI</name>
<sequence>MEIKGRVWVLDDDDINTDVIYPGKYTYEMFSNEEMARHALEDFDPEFASKVHEGDVIIAGKNFGCGSSREQAVTCLKYAGVGAVVAASYARLYYRNAINQALYVIECPEASDYARAHGKEVSGSEATLDPEKGKMTLGGREFTFPPMTGKAKEIFAAGGLAEYTRKKLGQR</sequence>
<dbReference type="InterPro" id="IPR015928">
    <property type="entry name" value="Aconitase/3IPM_dehydase_swvl"/>
</dbReference>
<dbReference type="GO" id="GO:0016836">
    <property type="term" value="F:hydro-lyase activity"/>
    <property type="evidence" value="ECO:0007669"/>
    <property type="project" value="InterPro"/>
</dbReference>
<dbReference type="PANTHER" id="PTHR43345:SF2">
    <property type="entry name" value="3-ISOPROPYLMALATE DEHYDRATASE SMALL SUBUNIT 1"/>
    <property type="match status" value="1"/>
</dbReference>
<gene>
    <name evidence="4" type="ORF">ENO08_00985</name>
</gene>